<accession>A0A8J3RAN5</accession>
<dbReference type="EMBL" id="BOOG01000034">
    <property type="protein sequence ID" value="GIH71380.1"/>
    <property type="molecule type" value="Genomic_DNA"/>
</dbReference>
<name>A0A8J3RAN5_9ACTN</name>
<dbReference type="InterPro" id="IPR003959">
    <property type="entry name" value="ATPase_AAA_core"/>
</dbReference>
<evidence type="ECO:0000259" key="1">
    <source>
        <dbReference type="Pfam" id="PF13304"/>
    </source>
</evidence>
<dbReference type="Proteomes" id="UP000610966">
    <property type="component" value="Unassembled WGS sequence"/>
</dbReference>
<dbReference type="Pfam" id="PF13304">
    <property type="entry name" value="AAA_21"/>
    <property type="match status" value="1"/>
</dbReference>
<feature type="domain" description="ATPase AAA-type core" evidence="1">
    <location>
        <begin position="88"/>
        <end position="157"/>
    </location>
</feature>
<dbReference type="GO" id="GO:0005524">
    <property type="term" value="F:ATP binding"/>
    <property type="evidence" value="ECO:0007669"/>
    <property type="project" value="InterPro"/>
</dbReference>
<dbReference type="AlphaFoldDB" id="A0A8J3RAN5"/>
<keyword evidence="3" id="KW-1185">Reference proteome</keyword>
<dbReference type="Gene3D" id="3.40.50.300">
    <property type="entry name" value="P-loop containing nucleotide triphosphate hydrolases"/>
    <property type="match status" value="1"/>
</dbReference>
<evidence type="ECO:0000313" key="3">
    <source>
        <dbReference type="Proteomes" id="UP000610966"/>
    </source>
</evidence>
<sequence length="215" mass="22853">MLRAIDQDPRPKDALGPAGEYLGHVLGALQNEYPMVKETLDSALAALIENAVGIDRKLEGRYSTVQGRFITAGERFLDPVITVFERESLSEGTLRAAGVLAALLQPRALSGEIPLVAVEEPEKALYPSTLGGLYGTFIAASHRTQVIVTSQSSDLLDNESADLSHLLVAANSDGVSRVGPVNASVRSLVADKVMTIAELHRSGLMTPSAHTGERP</sequence>
<reference evidence="2" key="1">
    <citation type="submission" date="2021-01" db="EMBL/GenBank/DDBJ databases">
        <title>Whole genome shotgun sequence of Sphaerimonospora thailandensis NBRC 107569.</title>
        <authorList>
            <person name="Komaki H."/>
            <person name="Tamura T."/>
        </authorList>
    </citation>
    <scope>NUCLEOTIDE SEQUENCE</scope>
    <source>
        <strain evidence="2">NBRC 107569</strain>
    </source>
</reference>
<evidence type="ECO:0000313" key="2">
    <source>
        <dbReference type="EMBL" id="GIH71380.1"/>
    </source>
</evidence>
<gene>
    <name evidence="2" type="ORF">Mth01_36330</name>
</gene>
<proteinExistence type="predicted"/>
<comment type="caution">
    <text evidence="2">The sequence shown here is derived from an EMBL/GenBank/DDBJ whole genome shotgun (WGS) entry which is preliminary data.</text>
</comment>
<organism evidence="2 3">
    <name type="scientific">Sphaerimonospora thailandensis</name>
    <dbReference type="NCBI Taxonomy" id="795644"/>
    <lineage>
        <taxon>Bacteria</taxon>
        <taxon>Bacillati</taxon>
        <taxon>Actinomycetota</taxon>
        <taxon>Actinomycetes</taxon>
        <taxon>Streptosporangiales</taxon>
        <taxon>Streptosporangiaceae</taxon>
        <taxon>Sphaerimonospora</taxon>
    </lineage>
</organism>
<protein>
    <recommendedName>
        <fullName evidence="1">ATPase AAA-type core domain-containing protein</fullName>
    </recommendedName>
</protein>
<dbReference type="GO" id="GO:0016887">
    <property type="term" value="F:ATP hydrolysis activity"/>
    <property type="evidence" value="ECO:0007669"/>
    <property type="project" value="InterPro"/>
</dbReference>
<dbReference type="InterPro" id="IPR027417">
    <property type="entry name" value="P-loop_NTPase"/>
</dbReference>